<keyword evidence="1" id="KW-1133">Transmembrane helix</keyword>
<keyword evidence="1" id="KW-0472">Membrane</keyword>
<sequence>MNFAPEELGIGKYSGEMVEYLMEHGHDVTVVTTPPYYPQWKIASGFSGWRYHRDSTSDRLHTLSDIDLDKGCGTETANARTALAPDSTSEHQSQRQSAFTSSIIPDFALASLGANRDTRGTIGKLDVIRCPIWVPSKVTGLKRIVHLATFGLSSVPVMLWKAISFRPDVVMTVEPAAMCMPTTLFAARFCRAKTWLHVQDFEIAAAFDLGILKQPLLQKLVLGVEGFLMRRFNRVSSISPNMLLKLVQKGVDEQKVVAFPNWVDCDAIRPLNNLHGLRDSFGIPDDKCICLYSGNLGAKQGLEVLLEAAEILSGQQHIQFLICGDGANRDRLQASAGDLDNVQWLPLQPFERLNDLLNCADIHLLPQRSDAADLVMPSKLTGMLASGRPVVACAHSGTQIADVVEGLGAVVPPGDARAVADAINSLAGNRELRKQTGDAAREYAVNHLSREAILSRFTRELESLADVPRGGRNLNLEEDLITHESGHDQPERAWRSHAITAWVIVAICLAAFFLLRPDPRASNVAWLPKSIAALLDKYYDGRTFLMTAGVVFPICIFLHTKMQDSIRRVLLGSVIMALLVMEFAQNAIPNRSFSVVDLGYTLLAGVIAEATVVLLRMLRDASTTTSSDESLSL</sequence>
<feature type="domain" description="Glycosyltransferase subfamily 4-like N-terminal" evidence="3">
    <location>
        <begin position="122"/>
        <end position="262"/>
    </location>
</feature>
<evidence type="ECO:0000259" key="2">
    <source>
        <dbReference type="Pfam" id="PF00534"/>
    </source>
</evidence>
<evidence type="ECO:0000313" key="5">
    <source>
        <dbReference type="Proteomes" id="UP001202961"/>
    </source>
</evidence>
<organism evidence="4 5">
    <name type="scientific">Aporhodopirellula aestuarii</name>
    <dbReference type="NCBI Taxonomy" id="2950107"/>
    <lineage>
        <taxon>Bacteria</taxon>
        <taxon>Pseudomonadati</taxon>
        <taxon>Planctomycetota</taxon>
        <taxon>Planctomycetia</taxon>
        <taxon>Pirellulales</taxon>
        <taxon>Pirellulaceae</taxon>
        <taxon>Aporhodopirellula</taxon>
    </lineage>
</organism>
<keyword evidence="1" id="KW-0812">Transmembrane</keyword>
<gene>
    <name evidence="4" type="ORF">NB063_13325</name>
</gene>
<comment type="caution">
    <text evidence="4">The sequence shown here is derived from an EMBL/GenBank/DDBJ whole genome shotgun (WGS) entry which is preliminary data.</text>
</comment>
<feature type="transmembrane region" description="Helical" evidence="1">
    <location>
        <begin position="498"/>
        <end position="515"/>
    </location>
</feature>
<feature type="transmembrane region" description="Helical" evidence="1">
    <location>
        <begin position="569"/>
        <end position="588"/>
    </location>
</feature>
<evidence type="ECO:0000259" key="3">
    <source>
        <dbReference type="Pfam" id="PF13579"/>
    </source>
</evidence>
<dbReference type="Pfam" id="PF00534">
    <property type="entry name" value="Glycos_transf_1"/>
    <property type="match status" value="1"/>
</dbReference>
<dbReference type="CDD" id="cd03794">
    <property type="entry name" value="GT4_WbuB-like"/>
    <property type="match status" value="1"/>
</dbReference>
<proteinExistence type="predicted"/>
<name>A0ABT0U412_9BACT</name>
<dbReference type="InterPro" id="IPR028098">
    <property type="entry name" value="Glyco_trans_4-like_N"/>
</dbReference>
<feature type="domain" description="Glycosyl transferase family 1" evidence="2">
    <location>
        <begin position="278"/>
        <end position="442"/>
    </location>
</feature>
<reference evidence="4 5" key="1">
    <citation type="journal article" date="2022" name="Syst. Appl. Microbiol.">
        <title>Rhodopirellula aestuarii sp. nov., a novel member of the genus Rhodopirellula isolated from brackish sediments collected in the Tagus River estuary, Portugal.</title>
        <authorList>
            <person name="Vitorino I.R."/>
            <person name="Klimek D."/>
            <person name="Calusinska M."/>
            <person name="Lobo-da-Cunha A."/>
            <person name="Vasconcelos V."/>
            <person name="Lage O.M."/>
        </authorList>
    </citation>
    <scope>NUCLEOTIDE SEQUENCE [LARGE SCALE GENOMIC DNA]</scope>
    <source>
        <strain evidence="4 5">ICT_H3.1</strain>
    </source>
</reference>
<feature type="transmembrane region" description="Helical" evidence="1">
    <location>
        <begin position="600"/>
        <end position="618"/>
    </location>
</feature>
<dbReference type="SUPFAM" id="SSF53756">
    <property type="entry name" value="UDP-Glycosyltransferase/glycogen phosphorylase"/>
    <property type="match status" value="1"/>
</dbReference>
<accession>A0ABT0U412</accession>
<dbReference type="PANTHER" id="PTHR45947">
    <property type="entry name" value="SULFOQUINOVOSYL TRANSFERASE SQD2"/>
    <property type="match status" value="1"/>
</dbReference>
<dbReference type="InterPro" id="IPR050194">
    <property type="entry name" value="Glycosyltransferase_grp1"/>
</dbReference>
<evidence type="ECO:0000313" key="4">
    <source>
        <dbReference type="EMBL" id="MCM2371586.1"/>
    </source>
</evidence>
<protein>
    <submittedName>
        <fullName evidence="4">Glycosyltransferase WbuB</fullName>
    </submittedName>
</protein>
<dbReference type="EMBL" id="JAMQBK010000034">
    <property type="protein sequence ID" value="MCM2371586.1"/>
    <property type="molecule type" value="Genomic_DNA"/>
</dbReference>
<dbReference type="Pfam" id="PF13579">
    <property type="entry name" value="Glyco_trans_4_4"/>
    <property type="match status" value="1"/>
</dbReference>
<evidence type="ECO:0000256" key="1">
    <source>
        <dbReference type="SAM" id="Phobius"/>
    </source>
</evidence>
<dbReference type="Proteomes" id="UP001202961">
    <property type="component" value="Unassembled WGS sequence"/>
</dbReference>
<keyword evidence="5" id="KW-1185">Reference proteome</keyword>
<dbReference type="PANTHER" id="PTHR45947:SF3">
    <property type="entry name" value="SULFOQUINOVOSYL TRANSFERASE SQD2"/>
    <property type="match status" value="1"/>
</dbReference>
<dbReference type="Gene3D" id="3.40.50.2000">
    <property type="entry name" value="Glycogen Phosphorylase B"/>
    <property type="match status" value="2"/>
</dbReference>
<dbReference type="InterPro" id="IPR001296">
    <property type="entry name" value="Glyco_trans_1"/>
</dbReference>
<dbReference type="NCBIfam" id="NF007640">
    <property type="entry name" value="PRK10307.1"/>
    <property type="match status" value="1"/>
</dbReference>
<dbReference type="RefSeq" id="WP_250929221.1">
    <property type="nucleotide sequence ID" value="NZ_JAMQBK010000034.1"/>
</dbReference>